<feature type="region of interest" description="Disordered" evidence="10">
    <location>
        <begin position="398"/>
        <end position="429"/>
    </location>
</feature>
<dbReference type="HAMAP" id="MF_00005">
    <property type="entry name" value="Arg_succ_synth_type1"/>
    <property type="match status" value="1"/>
</dbReference>
<evidence type="ECO:0000256" key="3">
    <source>
        <dbReference type="ARBA" id="ARBA00012286"/>
    </source>
</evidence>
<keyword evidence="7 9" id="KW-0547">Nucleotide-binding</keyword>
<feature type="binding site" evidence="9">
    <location>
        <begin position="6"/>
        <end position="14"/>
    </location>
    <ligand>
        <name>ATP</name>
        <dbReference type="ChEBI" id="CHEBI:30616"/>
    </ligand>
</feature>
<reference evidence="13 14" key="1">
    <citation type="submission" date="2015-09" db="EMBL/GenBank/DDBJ databases">
        <title>Sorangium comparison.</title>
        <authorList>
            <person name="Zaburannyi N."/>
            <person name="Bunk B."/>
            <person name="Overmann J."/>
            <person name="Mueller R."/>
        </authorList>
    </citation>
    <scope>NUCLEOTIDE SEQUENCE [LARGE SCALE GENOMIC DNA]</scope>
    <source>
        <strain evidence="13 14">So ceGT47</strain>
    </source>
</reference>
<protein>
    <recommendedName>
        <fullName evidence="3 9">Argininosuccinate synthase</fullName>
        <ecNumber evidence="3 9">6.3.4.5</ecNumber>
    </recommendedName>
    <alternativeName>
        <fullName evidence="9">Citrulline--aspartate ligase</fullName>
    </alternativeName>
</protein>
<comment type="similarity">
    <text evidence="9">Belongs to the argininosuccinate synthase family. Type 1 subfamily.</text>
</comment>
<dbReference type="FunFam" id="3.90.1260.10:FF:000007">
    <property type="entry name" value="Argininosuccinate synthase"/>
    <property type="match status" value="1"/>
</dbReference>
<evidence type="ECO:0000256" key="8">
    <source>
        <dbReference type="ARBA" id="ARBA00022840"/>
    </source>
</evidence>
<proteinExistence type="inferred from homology"/>
<dbReference type="InterPro" id="IPR048268">
    <property type="entry name" value="Arginosuc_syn_C"/>
</dbReference>
<comment type="pathway">
    <text evidence="1 9">Amino-acid biosynthesis; L-arginine biosynthesis; L-arginine from L-ornithine and carbamoyl phosphate: step 2/3.</text>
</comment>
<feature type="binding site" evidence="9">
    <location>
        <position position="124"/>
    </location>
    <ligand>
        <name>L-citrulline</name>
        <dbReference type="ChEBI" id="CHEBI:57743"/>
    </ligand>
</feature>
<feature type="binding site" evidence="9">
    <location>
        <position position="258"/>
    </location>
    <ligand>
        <name>L-citrulline</name>
        <dbReference type="ChEBI" id="CHEBI:57743"/>
    </ligand>
</feature>
<dbReference type="OrthoDB" id="9801641at2"/>
<keyword evidence="6 9" id="KW-0028">Amino-acid biosynthesis</keyword>
<dbReference type="NCBIfam" id="NF001770">
    <property type="entry name" value="PRK00509.1"/>
    <property type="match status" value="1"/>
</dbReference>
<comment type="subcellular location">
    <subcellularLocation>
        <location evidence="9">Cytoplasm</location>
    </subcellularLocation>
</comment>
<evidence type="ECO:0000256" key="2">
    <source>
        <dbReference type="ARBA" id="ARBA00011881"/>
    </source>
</evidence>
<dbReference type="FunFam" id="3.40.50.620:FF:000019">
    <property type="entry name" value="Argininosuccinate synthase"/>
    <property type="match status" value="1"/>
</dbReference>
<dbReference type="CDD" id="cd01999">
    <property type="entry name" value="ASS"/>
    <property type="match status" value="1"/>
</dbReference>
<dbReference type="NCBIfam" id="TIGR00032">
    <property type="entry name" value="argG"/>
    <property type="match status" value="1"/>
</dbReference>
<evidence type="ECO:0000256" key="5">
    <source>
        <dbReference type="ARBA" id="ARBA00022598"/>
    </source>
</evidence>
<feature type="binding site" evidence="9">
    <location>
        <position position="84"/>
    </location>
    <ligand>
        <name>L-citrulline</name>
        <dbReference type="ChEBI" id="CHEBI:57743"/>
    </ligand>
</feature>
<dbReference type="GO" id="GO:0006526">
    <property type="term" value="P:L-arginine biosynthetic process"/>
    <property type="evidence" value="ECO:0007669"/>
    <property type="project" value="UniProtKB-UniRule"/>
</dbReference>
<evidence type="ECO:0000259" key="12">
    <source>
        <dbReference type="Pfam" id="PF20979"/>
    </source>
</evidence>
<dbReference type="InterPro" id="IPR023434">
    <property type="entry name" value="Arginosuc_synth_type_1_subfam"/>
</dbReference>
<accession>A0A4V0NDF9</accession>
<dbReference type="InterPro" id="IPR014729">
    <property type="entry name" value="Rossmann-like_a/b/a_fold"/>
</dbReference>
<feature type="binding site" evidence="9">
    <location>
        <position position="114"/>
    </location>
    <ligand>
        <name>ATP</name>
        <dbReference type="ChEBI" id="CHEBI:30616"/>
    </ligand>
</feature>
<comment type="catalytic activity">
    <reaction evidence="9">
        <text>L-citrulline + L-aspartate + ATP = 2-(N(omega)-L-arginino)succinate + AMP + diphosphate + H(+)</text>
        <dbReference type="Rhea" id="RHEA:10932"/>
        <dbReference type="ChEBI" id="CHEBI:15378"/>
        <dbReference type="ChEBI" id="CHEBI:29991"/>
        <dbReference type="ChEBI" id="CHEBI:30616"/>
        <dbReference type="ChEBI" id="CHEBI:33019"/>
        <dbReference type="ChEBI" id="CHEBI:57472"/>
        <dbReference type="ChEBI" id="CHEBI:57743"/>
        <dbReference type="ChEBI" id="CHEBI:456215"/>
        <dbReference type="EC" id="6.3.4.5"/>
    </reaction>
</comment>
<dbReference type="UniPathway" id="UPA00068">
    <property type="reaction ID" value="UER00113"/>
</dbReference>
<dbReference type="EC" id="6.3.4.5" evidence="3 9"/>
<evidence type="ECO:0000256" key="4">
    <source>
        <dbReference type="ARBA" id="ARBA00022571"/>
    </source>
</evidence>
<organism evidence="13 14">
    <name type="scientific">Sorangium cellulosum</name>
    <name type="common">Polyangium cellulosum</name>
    <dbReference type="NCBI Taxonomy" id="56"/>
    <lineage>
        <taxon>Bacteria</taxon>
        <taxon>Pseudomonadati</taxon>
        <taxon>Myxococcota</taxon>
        <taxon>Polyangia</taxon>
        <taxon>Polyangiales</taxon>
        <taxon>Polyangiaceae</taxon>
        <taxon>Sorangium</taxon>
    </lineage>
</organism>
<dbReference type="GO" id="GO:0004055">
    <property type="term" value="F:argininosuccinate synthase activity"/>
    <property type="evidence" value="ECO:0007669"/>
    <property type="project" value="UniProtKB-UniRule"/>
</dbReference>
<dbReference type="InterPro" id="IPR018223">
    <property type="entry name" value="Arginosuc_synth_CS"/>
</dbReference>
<evidence type="ECO:0000259" key="11">
    <source>
        <dbReference type="Pfam" id="PF00764"/>
    </source>
</evidence>
<feature type="binding site" evidence="9">
    <location>
        <position position="182"/>
    </location>
    <ligand>
        <name>L-citrulline</name>
        <dbReference type="ChEBI" id="CHEBI:57743"/>
    </ligand>
</feature>
<dbReference type="InterPro" id="IPR024074">
    <property type="entry name" value="AS_cat/multimer_dom_body"/>
</dbReference>
<feature type="binding site" evidence="9">
    <location>
        <position position="121"/>
    </location>
    <ligand>
        <name>L-aspartate</name>
        <dbReference type="ChEBI" id="CHEBI:29991"/>
    </ligand>
</feature>
<dbReference type="Gene3D" id="3.90.1260.10">
    <property type="entry name" value="Argininosuccinate synthetase, chain A, domain 2"/>
    <property type="match status" value="1"/>
</dbReference>
<dbReference type="Gene3D" id="3.40.50.620">
    <property type="entry name" value="HUPs"/>
    <property type="match status" value="1"/>
</dbReference>
<dbReference type="RefSeq" id="WP_129347677.1">
    <property type="nucleotide sequence ID" value="NZ_CP012670.1"/>
</dbReference>
<dbReference type="GO" id="GO:0000050">
    <property type="term" value="P:urea cycle"/>
    <property type="evidence" value="ECO:0007669"/>
    <property type="project" value="TreeGrafter"/>
</dbReference>
<feature type="binding site" evidence="9">
    <location>
        <position position="120"/>
    </location>
    <ligand>
        <name>L-citrulline</name>
        <dbReference type="ChEBI" id="CHEBI:57743"/>
    </ligand>
</feature>
<dbReference type="SUPFAM" id="SSF69864">
    <property type="entry name" value="Argininosuccinate synthetase, C-terminal domain"/>
    <property type="match status" value="1"/>
</dbReference>
<feature type="binding site" evidence="9">
    <location>
        <position position="173"/>
    </location>
    <ligand>
        <name>L-citrulline</name>
        <dbReference type="ChEBI" id="CHEBI:57743"/>
    </ligand>
</feature>
<evidence type="ECO:0000256" key="7">
    <source>
        <dbReference type="ARBA" id="ARBA00022741"/>
    </source>
</evidence>
<feature type="binding site" evidence="9">
    <location>
        <position position="270"/>
    </location>
    <ligand>
        <name>L-citrulline</name>
        <dbReference type="ChEBI" id="CHEBI:57743"/>
    </ligand>
</feature>
<dbReference type="Proteomes" id="UP000295781">
    <property type="component" value="Chromosome"/>
</dbReference>
<keyword evidence="8 9" id="KW-0067">ATP-binding</keyword>
<comment type="caution">
    <text evidence="9">Lacks conserved residue(s) required for the propagation of feature annotation.</text>
</comment>
<keyword evidence="4 9" id="KW-0055">Arginine biosynthesis</keyword>
<comment type="subunit">
    <text evidence="2 9">Homotetramer.</text>
</comment>
<dbReference type="InterPro" id="IPR048267">
    <property type="entry name" value="Arginosuc_syn_N"/>
</dbReference>
<feature type="domain" description="Arginosuccinate synthase-like N-terminal" evidence="11">
    <location>
        <begin position="2"/>
        <end position="163"/>
    </location>
</feature>
<dbReference type="AlphaFoldDB" id="A0A4V0NDF9"/>
<feature type="binding site" evidence="9">
    <location>
        <position position="120"/>
    </location>
    <ligand>
        <name>L-aspartate</name>
        <dbReference type="ChEBI" id="CHEBI:29991"/>
    </ligand>
</feature>
<dbReference type="SUPFAM" id="SSF52402">
    <property type="entry name" value="Adenine nucleotide alpha hydrolases-like"/>
    <property type="match status" value="1"/>
</dbReference>
<evidence type="ECO:0000256" key="9">
    <source>
        <dbReference type="HAMAP-Rule" id="MF_00005"/>
    </source>
</evidence>
<dbReference type="GO" id="GO:0005737">
    <property type="term" value="C:cytoplasm"/>
    <property type="evidence" value="ECO:0007669"/>
    <property type="project" value="UniProtKB-SubCell"/>
</dbReference>
<evidence type="ECO:0000256" key="6">
    <source>
        <dbReference type="ARBA" id="ARBA00022605"/>
    </source>
</evidence>
<sequence>MKIILAYSGGLDTSVALRWLIERYDAEVVAYCADIGQPGDMAEVRRRALASGAAAVRIEDLRDTYIRDHVFPALRANAAYEGRYLMAAPLGRPLIARRLAEIALEEGAQAVAHGASGKGNDQVRFYTTVIAFAPGLKVIAPLAEWELKSRDDEIAYANARGIEIPVTRDRPYSMDGSLWGTSTECGILEDPGARPPPDAFQITTDPELAPDRAEEVTIGFERGLPVSVDGERVEPVPLVERLGELGGRHGIGRVDIVENSLLGIKTRAIYECPAGTLLHRAHCELESLVLDRDTLHYKRQLEVKYAELVYNGLWFAPLRGSLDAFMADTQRQVDGVVTLRLYKGNVSVVDRRSPSALFSYSLSSHDPRDRYDHPAALGFSYVWSMPLRVRAMTFGPAGDDSPARVGPDHTADARGVASKGESGQRAPRR</sequence>
<dbReference type="InterPro" id="IPR001518">
    <property type="entry name" value="Arginosuc_synth"/>
</dbReference>
<evidence type="ECO:0000256" key="10">
    <source>
        <dbReference type="SAM" id="MobiDB-lite"/>
    </source>
</evidence>
<keyword evidence="5 9" id="KW-0436">Ligase</keyword>
<evidence type="ECO:0000313" key="13">
    <source>
        <dbReference type="EMBL" id="AUX22532.1"/>
    </source>
</evidence>
<dbReference type="GO" id="GO:0005524">
    <property type="term" value="F:ATP binding"/>
    <property type="evidence" value="ECO:0007669"/>
    <property type="project" value="UniProtKB-UniRule"/>
</dbReference>
<keyword evidence="9" id="KW-0963">Cytoplasm</keyword>
<gene>
    <name evidence="9 13" type="primary">argG</name>
    <name evidence="13" type="ORF">SOCEGT47_030350</name>
</gene>
<dbReference type="PROSITE" id="PS00564">
    <property type="entry name" value="ARGININOSUCCIN_SYN_1"/>
    <property type="match status" value="1"/>
</dbReference>
<dbReference type="PANTHER" id="PTHR11587">
    <property type="entry name" value="ARGININOSUCCINATE SYNTHASE"/>
    <property type="match status" value="1"/>
</dbReference>
<dbReference type="Pfam" id="PF00764">
    <property type="entry name" value="Arginosuc_synth"/>
    <property type="match status" value="1"/>
</dbReference>
<dbReference type="GO" id="GO:0000053">
    <property type="term" value="P:argininosuccinate metabolic process"/>
    <property type="evidence" value="ECO:0007669"/>
    <property type="project" value="TreeGrafter"/>
</dbReference>
<evidence type="ECO:0000313" key="14">
    <source>
        <dbReference type="Proteomes" id="UP000295781"/>
    </source>
</evidence>
<dbReference type="PANTHER" id="PTHR11587:SF2">
    <property type="entry name" value="ARGININOSUCCINATE SYNTHASE"/>
    <property type="match status" value="1"/>
</dbReference>
<feature type="domain" description="Arginosuccinate synthase C-terminal" evidence="12">
    <location>
        <begin position="172"/>
        <end position="388"/>
    </location>
</feature>
<dbReference type="EMBL" id="CP012670">
    <property type="protein sequence ID" value="AUX22532.1"/>
    <property type="molecule type" value="Genomic_DNA"/>
</dbReference>
<dbReference type="Gene3D" id="1.20.5.470">
    <property type="entry name" value="Single helix bin"/>
    <property type="match status" value="1"/>
</dbReference>
<evidence type="ECO:0000256" key="1">
    <source>
        <dbReference type="ARBA" id="ARBA00004967"/>
    </source>
</evidence>
<dbReference type="Pfam" id="PF20979">
    <property type="entry name" value="Arginosuc_syn_C"/>
    <property type="match status" value="1"/>
</dbReference>
<name>A0A4V0NDF9_SORCE</name>
<feature type="binding site" evidence="9">
    <location>
        <position position="33"/>
    </location>
    <ligand>
        <name>ATP</name>
        <dbReference type="ChEBI" id="CHEBI:30616"/>
    </ligand>
</feature>